<dbReference type="Gene3D" id="3.40.50.410">
    <property type="entry name" value="von Willebrand factor, type A domain"/>
    <property type="match status" value="1"/>
</dbReference>
<dbReference type="EMBL" id="JAUHJS010000001">
    <property type="protein sequence ID" value="MDN4164258.1"/>
    <property type="molecule type" value="Genomic_DNA"/>
</dbReference>
<protein>
    <submittedName>
        <fullName evidence="2">DUF58 domain-containing protein</fullName>
    </submittedName>
</protein>
<dbReference type="SUPFAM" id="SSF53300">
    <property type="entry name" value="vWA-like"/>
    <property type="match status" value="1"/>
</dbReference>
<feature type="domain" description="DUF58" evidence="1">
    <location>
        <begin position="46"/>
        <end position="264"/>
    </location>
</feature>
<accession>A0ABT8F1K1</accession>
<keyword evidence="3" id="KW-1185">Reference proteome</keyword>
<evidence type="ECO:0000313" key="3">
    <source>
        <dbReference type="Proteomes" id="UP001168552"/>
    </source>
</evidence>
<name>A0ABT8F1K1_9BACT</name>
<dbReference type="Pfam" id="PF01882">
    <property type="entry name" value="DUF58"/>
    <property type="match status" value="1"/>
</dbReference>
<organism evidence="2 3">
    <name type="scientific">Shiella aurantiaca</name>
    <dbReference type="NCBI Taxonomy" id="3058365"/>
    <lineage>
        <taxon>Bacteria</taxon>
        <taxon>Pseudomonadati</taxon>
        <taxon>Bacteroidota</taxon>
        <taxon>Cytophagia</taxon>
        <taxon>Cytophagales</taxon>
        <taxon>Shiellaceae</taxon>
        <taxon>Shiella</taxon>
    </lineage>
</organism>
<dbReference type="InterPro" id="IPR002881">
    <property type="entry name" value="DUF58"/>
</dbReference>
<dbReference type="Proteomes" id="UP001168552">
    <property type="component" value="Unassembled WGS sequence"/>
</dbReference>
<proteinExistence type="predicted"/>
<dbReference type="RefSeq" id="WP_320002784.1">
    <property type="nucleotide sequence ID" value="NZ_JAUHJS010000001.1"/>
</dbReference>
<evidence type="ECO:0000313" key="2">
    <source>
        <dbReference type="EMBL" id="MDN4164258.1"/>
    </source>
</evidence>
<comment type="caution">
    <text evidence="2">The sequence shown here is derived from an EMBL/GenBank/DDBJ whole genome shotgun (WGS) entry which is preliminary data.</text>
</comment>
<reference evidence="2" key="1">
    <citation type="submission" date="2023-06" db="EMBL/GenBank/DDBJ databases">
        <title>Cytophagales bacterium Strain LB-30, isolated from soil.</title>
        <authorList>
            <person name="Liu B."/>
        </authorList>
    </citation>
    <scope>NUCLEOTIDE SEQUENCE</scope>
    <source>
        <strain evidence="2">LB-30</strain>
    </source>
</reference>
<evidence type="ECO:0000259" key="1">
    <source>
        <dbReference type="Pfam" id="PF01882"/>
    </source>
</evidence>
<gene>
    <name evidence="2" type="ORF">QWY31_02030</name>
</gene>
<dbReference type="PANTHER" id="PTHR33608:SF7">
    <property type="entry name" value="DUF58 DOMAIN-CONTAINING PROTEIN"/>
    <property type="match status" value="1"/>
</dbReference>
<sequence>MQAQPITIASLKEYDNLELLARQMVEGFITGLHKSPYHGFSVEFAEHRLYNNGESTRHVDWKLFAKTDRLFTKRYEEETNLRALLLLDVSASMYYPVETQGKVRFACLAAACLAYMLTRQRDAVGIASFHETLQSETAIKSTQTHLRQLLVGLEQLMSTPQSQKKSHIADIIHTMAERVHKRSLLIIFTDMLDSSENLDEVFSAIQHAKHNKHEVLLFHVYDSKSEWEFDFQDRPYRFVDLESGEEMSLSPADYRKAYTEAVQKFYAEVKLRSAQYKIDFVEADVQKPIDQVLLPFLIKRSKMH</sequence>
<dbReference type="InterPro" id="IPR036465">
    <property type="entry name" value="vWFA_dom_sf"/>
</dbReference>
<dbReference type="PANTHER" id="PTHR33608">
    <property type="entry name" value="BLL2464 PROTEIN"/>
    <property type="match status" value="1"/>
</dbReference>